<evidence type="ECO:0000313" key="1">
    <source>
        <dbReference type="EMBL" id="GGU61043.1"/>
    </source>
</evidence>
<gene>
    <name evidence="1" type="ORF">GCM10010178_61530</name>
</gene>
<name>A0ABQ2UZH4_9PSEU</name>
<dbReference type="EMBL" id="BMRE01000034">
    <property type="protein sequence ID" value="GGU61043.1"/>
    <property type="molecule type" value="Genomic_DNA"/>
</dbReference>
<organism evidence="1 2">
    <name type="scientific">Lentzea flava</name>
    <dbReference type="NCBI Taxonomy" id="103732"/>
    <lineage>
        <taxon>Bacteria</taxon>
        <taxon>Bacillati</taxon>
        <taxon>Actinomycetota</taxon>
        <taxon>Actinomycetes</taxon>
        <taxon>Pseudonocardiales</taxon>
        <taxon>Pseudonocardiaceae</taxon>
        <taxon>Lentzea</taxon>
    </lineage>
</organism>
<dbReference type="Proteomes" id="UP000649573">
    <property type="component" value="Unassembled WGS sequence"/>
</dbReference>
<reference evidence="2" key="1">
    <citation type="journal article" date="2019" name="Int. J. Syst. Evol. Microbiol.">
        <title>The Global Catalogue of Microorganisms (GCM) 10K type strain sequencing project: providing services to taxonomists for standard genome sequencing and annotation.</title>
        <authorList>
            <consortium name="The Broad Institute Genomics Platform"/>
            <consortium name="The Broad Institute Genome Sequencing Center for Infectious Disease"/>
            <person name="Wu L."/>
            <person name="Ma J."/>
        </authorList>
    </citation>
    <scope>NUCLEOTIDE SEQUENCE [LARGE SCALE GENOMIC DNA]</scope>
    <source>
        <strain evidence="2">JCM 3296</strain>
    </source>
</reference>
<keyword evidence="2" id="KW-1185">Reference proteome</keyword>
<comment type="caution">
    <text evidence="1">The sequence shown here is derived from an EMBL/GenBank/DDBJ whole genome shotgun (WGS) entry which is preliminary data.</text>
</comment>
<evidence type="ECO:0000313" key="2">
    <source>
        <dbReference type="Proteomes" id="UP000649573"/>
    </source>
</evidence>
<sequence>MPSEVSLTYSSDTCRSGVQPVGKKLKKKCCRSKPQCKRCPVPFLLKERDKARKKAAKKAAKAAKKALKNAA</sequence>
<protein>
    <submittedName>
        <fullName evidence="1">Uncharacterized protein</fullName>
    </submittedName>
</protein>
<proteinExistence type="predicted"/>
<accession>A0ABQ2UZH4</accession>